<dbReference type="InterPro" id="IPR007667">
    <property type="entry name" value="Hypoxia_induced_domain"/>
</dbReference>
<proteinExistence type="predicted"/>
<evidence type="ECO:0000256" key="3">
    <source>
        <dbReference type="ARBA" id="ARBA00022989"/>
    </source>
</evidence>
<dbReference type="AlphaFoldDB" id="A0A9P3H7E8"/>
<dbReference type="EMBL" id="BQFW01000005">
    <property type="protein sequence ID" value="GJJ71173.1"/>
    <property type="molecule type" value="Genomic_DNA"/>
</dbReference>
<keyword evidence="3 5" id="KW-1133">Transmembrane helix</keyword>
<feature type="transmembrane region" description="Helical" evidence="5">
    <location>
        <begin position="156"/>
        <end position="176"/>
    </location>
</feature>
<dbReference type="Proteomes" id="UP000827284">
    <property type="component" value="Unassembled WGS sequence"/>
</dbReference>
<evidence type="ECO:0000256" key="4">
    <source>
        <dbReference type="ARBA" id="ARBA00023136"/>
    </source>
</evidence>
<dbReference type="GO" id="GO:0005739">
    <property type="term" value="C:mitochondrion"/>
    <property type="evidence" value="ECO:0007669"/>
    <property type="project" value="UniProtKB-SubCell"/>
</dbReference>
<sequence length="233" mass="25028">MSSSLHVQDFKNPLLEEEEDKQTLIFTAAAKGAGLALVAGGLVAMSGARYSKTYQTLSRPMKTFLLGTGVAATSVLFADHARVHYEDRQLLRHLDQEAADAARAEIRAQRGILAELNYQVRENRNAVVGISWLTCMAGSLGYTFSKKGLTTTQRIVTARMYAQGFTVLVMMAVAALELTDTPKPQKALEMTDQWKAILAKDNQGNYIVKAPAVSTPSTAAAAASLSTPSTSSA</sequence>
<dbReference type="PANTHER" id="PTHR28018:SF3">
    <property type="entry name" value="RESPIRATORY SUPERCOMPLEX FACTOR 2, MITOCHONDRIAL"/>
    <property type="match status" value="1"/>
</dbReference>
<evidence type="ECO:0000256" key="2">
    <source>
        <dbReference type="ARBA" id="ARBA00022692"/>
    </source>
</evidence>
<dbReference type="Pfam" id="PF04588">
    <property type="entry name" value="HIG_1_N"/>
    <property type="match status" value="1"/>
</dbReference>
<evidence type="ECO:0000313" key="7">
    <source>
        <dbReference type="EMBL" id="GJJ71173.1"/>
    </source>
</evidence>
<evidence type="ECO:0000259" key="6">
    <source>
        <dbReference type="PROSITE" id="PS51503"/>
    </source>
</evidence>
<dbReference type="GO" id="GO:0033617">
    <property type="term" value="P:mitochondrial respiratory chain complex IV assembly"/>
    <property type="evidence" value="ECO:0007669"/>
    <property type="project" value="TreeGrafter"/>
</dbReference>
<dbReference type="PANTHER" id="PTHR28018">
    <property type="entry name" value="RESPIRATORY SUPERCOMPLEX FACTOR 2, MITOCHONDRIAL"/>
    <property type="match status" value="1"/>
</dbReference>
<accession>A0A9P3H7E8</accession>
<gene>
    <name evidence="7" type="ORF">EMPS_03523</name>
</gene>
<feature type="domain" description="HIG1" evidence="6">
    <location>
        <begin position="96"/>
        <end position="188"/>
    </location>
</feature>
<reference evidence="7" key="2">
    <citation type="journal article" date="2022" name="Microbiol. Resour. Announc.">
        <title>Whole-Genome Sequence of Entomortierella parvispora E1425, a Mucoromycotan Fungus Associated with Burkholderiaceae-Related Endosymbiotic Bacteria.</title>
        <authorList>
            <person name="Herlambang A."/>
            <person name="Guo Y."/>
            <person name="Takashima Y."/>
            <person name="Narisawa K."/>
            <person name="Ohta H."/>
            <person name="Nishizawa T."/>
        </authorList>
    </citation>
    <scope>NUCLEOTIDE SEQUENCE</scope>
    <source>
        <strain evidence="7">E1425</strain>
    </source>
</reference>
<evidence type="ECO:0000256" key="5">
    <source>
        <dbReference type="SAM" id="Phobius"/>
    </source>
</evidence>
<dbReference type="OrthoDB" id="1915122at2759"/>
<reference evidence="7" key="1">
    <citation type="submission" date="2021-11" db="EMBL/GenBank/DDBJ databases">
        <authorList>
            <person name="Herlambang A."/>
            <person name="Guo Y."/>
            <person name="Takashima Y."/>
            <person name="Nishizawa T."/>
        </authorList>
    </citation>
    <scope>NUCLEOTIDE SEQUENCE</scope>
    <source>
        <strain evidence="7">E1425</strain>
    </source>
</reference>
<comment type="caution">
    <text evidence="7">The sequence shown here is derived from an EMBL/GenBank/DDBJ whole genome shotgun (WGS) entry which is preliminary data.</text>
</comment>
<dbReference type="PROSITE" id="PS51503">
    <property type="entry name" value="HIG1"/>
    <property type="match status" value="1"/>
</dbReference>
<name>A0A9P3H7E8_9FUNG</name>
<keyword evidence="4 5" id="KW-0472">Membrane</keyword>
<comment type="subcellular location">
    <subcellularLocation>
        <location evidence="1">Mitochondrion</location>
    </subcellularLocation>
</comment>
<evidence type="ECO:0000256" key="1">
    <source>
        <dbReference type="ARBA" id="ARBA00004173"/>
    </source>
</evidence>
<dbReference type="InterPro" id="IPR040153">
    <property type="entry name" value="Rcf2"/>
</dbReference>
<evidence type="ECO:0000313" key="8">
    <source>
        <dbReference type="Proteomes" id="UP000827284"/>
    </source>
</evidence>
<feature type="transmembrane region" description="Helical" evidence="5">
    <location>
        <begin position="126"/>
        <end position="144"/>
    </location>
</feature>
<feature type="transmembrane region" description="Helical" evidence="5">
    <location>
        <begin position="24"/>
        <end position="44"/>
    </location>
</feature>
<organism evidence="7 8">
    <name type="scientific">Entomortierella parvispora</name>
    <dbReference type="NCBI Taxonomy" id="205924"/>
    <lineage>
        <taxon>Eukaryota</taxon>
        <taxon>Fungi</taxon>
        <taxon>Fungi incertae sedis</taxon>
        <taxon>Mucoromycota</taxon>
        <taxon>Mortierellomycotina</taxon>
        <taxon>Mortierellomycetes</taxon>
        <taxon>Mortierellales</taxon>
        <taxon>Mortierellaceae</taxon>
        <taxon>Entomortierella</taxon>
    </lineage>
</organism>
<keyword evidence="2 5" id="KW-0812">Transmembrane</keyword>
<keyword evidence="8" id="KW-1185">Reference proteome</keyword>
<protein>
    <recommendedName>
        <fullName evidence="6">HIG1 domain-containing protein</fullName>
    </recommendedName>
</protein>